<evidence type="ECO:0000313" key="1">
    <source>
        <dbReference type="EMBL" id="MFC5193163.1"/>
    </source>
</evidence>
<keyword evidence="2" id="KW-1185">Reference proteome</keyword>
<dbReference type="EMBL" id="JBHSKS010000014">
    <property type="protein sequence ID" value="MFC5193163.1"/>
    <property type="molecule type" value="Genomic_DNA"/>
</dbReference>
<proteinExistence type="predicted"/>
<name>A0ABW0BYY1_9BACT</name>
<dbReference type="RefSeq" id="WP_377916848.1">
    <property type="nucleotide sequence ID" value="NZ_JBHSKS010000014.1"/>
</dbReference>
<evidence type="ECO:0000313" key="2">
    <source>
        <dbReference type="Proteomes" id="UP001596163"/>
    </source>
</evidence>
<comment type="caution">
    <text evidence="1">The sequence shown here is derived from an EMBL/GenBank/DDBJ whole genome shotgun (WGS) entry which is preliminary data.</text>
</comment>
<accession>A0ABW0BYY1</accession>
<reference evidence="2" key="1">
    <citation type="journal article" date="2019" name="Int. J. Syst. Evol. Microbiol.">
        <title>The Global Catalogue of Microorganisms (GCM) 10K type strain sequencing project: providing services to taxonomists for standard genome sequencing and annotation.</title>
        <authorList>
            <consortium name="The Broad Institute Genomics Platform"/>
            <consortium name="The Broad Institute Genome Sequencing Center for Infectious Disease"/>
            <person name="Wu L."/>
            <person name="Ma J."/>
        </authorList>
    </citation>
    <scope>NUCLEOTIDE SEQUENCE [LARGE SCALE GENOMIC DNA]</scope>
    <source>
        <strain evidence="2">CGMCC 1.7030</strain>
    </source>
</reference>
<organism evidence="1 2">
    <name type="scientific">Algoriphagus aquatilis</name>
    <dbReference type="NCBI Taxonomy" id="490186"/>
    <lineage>
        <taxon>Bacteria</taxon>
        <taxon>Pseudomonadati</taxon>
        <taxon>Bacteroidota</taxon>
        <taxon>Cytophagia</taxon>
        <taxon>Cytophagales</taxon>
        <taxon>Cyclobacteriaceae</taxon>
        <taxon>Algoriphagus</taxon>
    </lineage>
</organism>
<dbReference type="Proteomes" id="UP001596163">
    <property type="component" value="Unassembled WGS sequence"/>
</dbReference>
<sequence length="206" mass="21397">MALLLVWANFSVAVAQRINFSTWTGSSDIVITQVAGQTGNMNFAGKNGGKRNFLVPGSAQVKIEMEDAQAAIFRIDAPSGFEITVELTAPSALTLPGSTPLESIPLILNMAYSNDAANHGTGFPNPKQAVLVPQGFNAVTFPITKRSASGPPLPPRIAFGDGNGGMSRDKSSAFVFIYGAFGPVPADASAGTYTANVVLSVYATAN</sequence>
<gene>
    <name evidence="1" type="ORF">ACFPIK_15435</name>
</gene>
<protein>
    <submittedName>
        <fullName evidence="1">Uncharacterized protein</fullName>
    </submittedName>
</protein>